<evidence type="ECO:0000313" key="1">
    <source>
        <dbReference type="EMBL" id="KAK9422599.1"/>
    </source>
</evidence>
<keyword evidence="2" id="KW-1185">Reference proteome</keyword>
<sequence length="224" mass="25317">MALRDVRAAAHTSSLHLYTSDAWTFADDARRVFFSVNHFYIKDDTASMDNFPGIEPTYPEPTQYAANMFLSARMSDHSLKHIQSISFGFAFIYGREGDDDAKKPSLESYWVGAISLKDWAAMDQETLFDKARSVVSEMAGPVHGMSCAKIIVANLDQHFTDLSYCLRPLGSRVPAFKRIDSAEMQVTRAVPKGHNSLDLGKKKRLEEVPMVEELFVRHNEEPNY</sequence>
<comment type="caution">
    <text evidence="1">The sequence shown here is derived from an EMBL/GenBank/DDBJ whole genome shotgun (WGS) entry which is preliminary data.</text>
</comment>
<accession>A0ABR2V6T4</accession>
<gene>
    <name evidence="1" type="ORF">SUNI508_00462</name>
</gene>
<organism evidence="1 2">
    <name type="scientific">Seiridium unicorne</name>
    <dbReference type="NCBI Taxonomy" id="138068"/>
    <lineage>
        <taxon>Eukaryota</taxon>
        <taxon>Fungi</taxon>
        <taxon>Dikarya</taxon>
        <taxon>Ascomycota</taxon>
        <taxon>Pezizomycotina</taxon>
        <taxon>Sordariomycetes</taxon>
        <taxon>Xylariomycetidae</taxon>
        <taxon>Amphisphaeriales</taxon>
        <taxon>Sporocadaceae</taxon>
        <taxon>Seiridium</taxon>
    </lineage>
</organism>
<proteinExistence type="predicted"/>
<dbReference type="Proteomes" id="UP001408356">
    <property type="component" value="Unassembled WGS sequence"/>
</dbReference>
<dbReference type="EMBL" id="JARVKF010000112">
    <property type="protein sequence ID" value="KAK9422599.1"/>
    <property type="molecule type" value="Genomic_DNA"/>
</dbReference>
<evidence type="ECO:0000313" key="2">
    <source>
        <dbReference type="Proteomes" id="UP001408356"/>
    </source>
</evidence>
<protein>
    <submittedName>
        <fullName evidence="1">Uncharacterized protein</fullName>
    </submittedName>
</protein>
<name>A0ABR2V6T4_9PEZI</name>
<reference evidence="1 2" key="1">
    <citation type="journal article" date="2024" name="J. Plant Pathol.">
        <title>Sequence and assembly of the genome of Seiridium unicorne, isolate CBS 538.82, causal agent of cypress canker disease.</title>
        <authorList>
            <person name="Scali E."/>
            <person name="Rocca G.D."/>
            <person name="Danti R."/>
            <person name="Garbelotto M."/>
            <person name="Barberini S."/>
            <person name="Baroncelli R."/>
            <person name="Emiliani G."/>
        </authorList>
    </citation>
    <scope>NUCLEOTIDE SEQUENCE [LARGE SCALE GENOMIC DNA]</scope>
    <source>
        <strain evidence="1 2">BM-138-508</strain>
    </source>
</reference>